<evidence type="ECO:0000256" key="2">
    <source>
        <dbReference type="ARBA" id="ARBA00022692"/>
    </source>
</evidence>
<comment type="subcellular location">
    <subcellularLocation>
        <location evidence="1">Membrane</location>
        <topology evidence="1">Multi-pass membrane protein</topology>
    </subcellularLocation>
</comment>
<comment type="caution">
    <text evidence="7">The sequence shown here is derived from an EMBL/GenBank/DDBJ whole genome shotgun (WGS) entry which is preliminary data.</text>
</comment>
<dbReference type="GO" id="GO:0000329">
    <property type="term" value="C:fungal-type vacuole membrane"/>
    <property type="evidence" value="ECO:0007669"/>
    <property type="project" value="TreeGrafter"/>
</dbReference>
<dbReference type="KEGG" id="tatv:25778529"/>
<protein>
    <recommendedName>
        <fullName evidence="6">Major facilitator superfamily (MFS) profile domain-containing protein</fullName>
    </recommendedName>
</protein>
<sequence length="507" mass="53921">MSIAMSLFVLIFFHTTNMSGLAMIQGSLAADLHSPSQTMWFTTSYLIASSSLTPLAGSLATTFSPRAIVLPTAVLFSLGSLLASRAHSFAAFMAGRVVMGCGGAGVVVMSVVFVIELAGKRRRGVMIGVVNTAYTMGVSVGAAVYGVLQPVIGWRPLFWLQSVMLLLAGLGLYLSLPTSMSSASEQNGQKPISIRQKLANIDYLGAVLLITTIVLFLSSLAGDIHLTPLLLSLLSLLAFILVEFTLTSHPIIPLSVLSSRGILLSCLSQLGLLTGRMSIIFYTPIFMLAVRGSSAATAGSVLIASNVALSLGGLLIGWLHIRRAGSYYASLLVSILCLDVTFYALAELSRPYTPSYVFVATVCFSGFVTGIVINYALVHILHLSHANTEYVTTSLFATFRGFGASFGTSLGGGIFYRILRSDLVAGFLALDGTAELGPARRRLVDRLLESPELVWHGGELLRLEPQERQIAVEGYADAIRGVWRAAAVLGVFVVAVQAAAGWTSPRE</sequence>
<gene>
    <name evidence="7" type="ORF">TRIATDRAFT_243758</name>
</gene>
<feature type="non-terminal residue" evidence="7">
    <location>
        <position position="507"/>
    </location>
</feature>
<feature type="transmembrane region" description="Helical" evidence="5">
    <location>
        <begin position="97"/>
        <end position="118"/>
    </location>
</feature>
<accession>G9NWK1</accession>
<feature type="transmembrane region" description="Helical" evidence="5">
    <location>
        <begin position="357"/>
        <end position="378"/>
    </location>
</feature>
<dbReference type="InterPro" id="IPR011701">
    <property type="entry name" value="MFS"/>
</dbReference>
<dbReference type="Proteomes" id="UP000005426">
    <property type="component" value="Unassembled WGS sequence"/>
</dbReference>
<proteinExistence type="predicted"/>
<keyword evidence="4 5" id="KW-0472">Membrane</keyword>
<dbReference type="EMBL" id="ABDG02000024">
    <property type="protein sequence ID" value="EHK45355.1"/>
    <property type="molecule type" value="Genomic_DNA"/>
</dbReference>
<keyword evidence="8" id="KW-1185">Reference proteome</keyword>
<feature type="transmembrane region" description="Helical" evidence="5">
    <location>
        <begin position="125"/>
        <end position="145"/>
    </location>
</feature>
<name>G9NWK1_HYPAI</name>
<dbReference type="GO" id="GO:0015174">
    <property type="term" value="F:basic amino acid transmembrane transporter activity"/>
    <property type="evidence" value="ECO:0007669"/>
    <property type="project" value="TreeGrafter"/>
</dbReference>
<feature type="transmembrane region" description="Helical" evidence="5">
    <location>
        <begin position="224"/>
        <end position="242"/>
    </location>
</feature>
<dbReference type="SUPFAM" id="SSF103473">
    <property type="entry name" value="MFS general substrate transporter"/>
    <property type="match status" value="1"/>
</dbReference>
<dbReference type="AlphaFoldDB" id="G9NWK1"/>
<dbReference type="Pfam" id="PF07690">
    <property type="entry name" value="MFS_1"/>
    <property type="match status" value="1"/>
</dbReference>
<keyword evidence="2 5" id="KW-0812">Transmembrane</keyword>
<evidence type="ECO:0000256" key="3">
    <source>
        <dbReference type="ARBA" id="ARBA00022989"/>
    </source>
</evidence>
<dbReference type="InterPro" id="IPR036259">
    <property type="entry name" value="MFS_trans_sf"/>
</dbReference>
<dbReference type="GeneID" id="25778529"/>
<dbReference type="PANTHER" id="PTHR23501:SF6">
    <property type="entry name" value="MULTIDRUG TRANSPORTER, PUTATIVE (AFU_ORTHOLOGUE AFUA_3G14560)-RELATED"/>
    <property type="match status" value="1"/>
</dbReference>
<feature type="transmembrane region" description="Helical" evidence="5">
    <location>
        <begin position="482"/>
        <end position="502"/>
    </location>
</feature>
<evidence type="ECO:0000313" key="8">
    <source>
        <dbReference type="Proteomes" id="UP000005426"/>
    </source>
</evidence>
<evidence type="ECO:0000256" key="5">
    <source>
        <dbReference type="SAM" id="Phobius"/>
    </source>
</evidence>
<evidence type="ECO:0000256" key="4">
    <source>
        <dbReference type="ARBA" id="ARBA00023136"/>
    </source>
</evidence>
<feature type="transmembrane region" description="Helical" evidence="5">
    <location>
        <begin position="326"/>
        <end position="345"/>
    </location>
</feature>
<feature type="domain" description="Major facilitator superfamily (MFS) profile" evidence="6">
    <location>
        <begin position="3"/>
        <end position="441"/>
    </location>
</feature>
<dbReference type="HOGENOM" id="CLU_000960_22_3_1"/>
<keyword evidence="3 5" id="KW-1133">Transmembrane helix</keyword>
<dbReference type="InterPro" id="IPR020846">
    <property type="entry name" value="MFS_dom"/>
</dbReference>
<dbReference type="eggNOG" id="KOG0254">
    <property type="taxonomic scope" value="Eukaryota"/>
</dbReference>
<dbReference type="PANTHER" id="PTHR23501">
    <property type="entry name" value="MAJOR FACILITATOR SUPERFAMILY"/>
    <property type="match status" value="1"/>
</dbReference>
<feature type="transmembrane region" description="Helical" evidence="5">
    <location>
        <begin position="262"/>
        <end position="283"/>
    </location>
</feature>
<reference evidence="7 8" key="1">
    <citation type="journal article" date="2011" name="Genome Biol.">
        <title>Comparative genome sequence analysis underscores mycoparasitism as the ancestral life style of Trichoderma.</title>
        <authorList>
            <person name="Kubicek C.P."/>
            <person name="Herrera-Estrella A."/>
            <person name="Seidl-Seiboth V."/>
            <person name="Martinez D.A."/>
            <person name="Druzhinina I.S."/>
            <person name="Thon M."/>
            <person name="Zeilinger S."/>
            <person name="Casas-Flores S."/>
            <person name="Horwitz B.A."/>
            <person name="Mukherjee P.K."/>
            <person name="Mukherjee M."/>
            <person name="Kredics L."/>
            <person name="Alcaraz L.D."/>
            <person name="Aerts A."/>
            <person name="Antal Z."/>
            <person name="Atanasova L."/>
            <person name="Cervantes-Badillo M.G."/>
            <person name="Challacombe J."/>
            <person name="Chertkov O."/>
            <person name="McCluskey K."/>
            <person name="Coulpier F."/>
            <person name="Deshpande N."/>
            <person name="von Doehren H."/>
            <person name="Ebbole D.J."/>
            <person name="Esquivel-Naranjo E.U."/>
            <person name="Fekete E."/>
            <person name="Flipphi M."/>
            <person name="Glaser F."/>
            <person name="Gomez-Rodriguez E.Y."/>
            <person name="Gruber S."/>
            <person name="Han C."/>
            <person name="Henrissat B."/>
            <person name="Hermosa R."/>
            <person name="Hernandez-Onate M."/>
            <person name="Karaffa L."/>
            <person name="Kosti I."/>
            <person name="Le Crom S."/>
            <person name="Lindquist E."/>
            <person name="Lucas S."/>
            <person name="Luebeck M."/>
            <person name="Luebeck P.S."/>
            <person name="Margeot A."/>
            <person name="Metz B."/>
            <person name="Misra M."/>
            <person name="Nevalainen H."/>
            <person name="Omann M."/>
            <person name="Packer N."/>
            <person name="Perrone G."/>
            <person name="Uresti-Rivera E.E."/>
            <person name="Salamov A."/>
            <person name="Schmoll M."/>
            <person name="Seiboth B."/>
            <person name="Shapiro H."/>
            <person name="Sukno S."/>
            <person name="Tamayo-Ramos J.A."/>
            <person name="Tisch D."/>
            <person name="Wiest A."/>
            <person name="Wilkinson H.H."/>
            <person name="Zhang M."/>
            <person name="Coutinho P.M."/>
            <person name="Kenerley C.M."/>
            <person name="Monte E."/>
            <person name="Baker S.E."/>
            <person name="Grigoriev I.V."/>
        </authorList>
    </citation>
    <scope>NUCLEOTIDE SEQUENCE [LARGE SCALE GENOMIC DNA]</scope>
    <source>
        <strain evidence="8">ATCC 20476 / IMI 206040</strain>
    </source>
</reference>
<dbReference type="OMA" id="GWIHIRK"/>
<feature type="transmembrane region" description="Helical" evidence="5">
    <location>
        <begin position="67"/>
        <end position="85"/>
    </location>
</feature>
<feature type="transmembrane region" description="Helical" evidence="5">
    <location>
        <begin position="295"/>
        <end position="319"/>
    </location>
</feature>
<organism evidence="7 8">
    <name type="scientific">Hypocrea atroviridis (strain ATCC 20476 / IMI 206040)</name>
    <name type="common">Trichoderma atroviride</name>
    <dbReference type="NCBI Taxonomy" id="452589"/>
    <lineage>
        <taxon>Eukaryota</taxon>
        <taxon>Fungi</taxon>
        <taxon>Dikarya</taxon>
        <taxon>Ascomycota</taxon>
        <taxon>Pezizomycotina</taxon>
        <taxon>Sordariomycetes</taxon>
        <taxon>Hypocreomycetidae</taxon>
        <taxon>Hypocreales</taxon>
        <taxon>Hypocreaceae</taxon>
        <taxon>Trichoderma</taxon>
    </lineage>
</organism>
<dbReference type="Gene3D" id="1.20.1250.20">
    <property type="entry name" value="MFS general substrate transporter like domains"/>
    <property type="match status" value="1"/>
</dbReference>
<dbReference type="OrthoDB" id="4160219at2759"/>
<feature type="transmembrane region" description="Helical" evidence="5">
    <location>
        <begin position="39"/>
        <end position="60"/>
    </location>
</feature>
<dbReference type="PROSITE" id="PS50850">
    <property type="entry name" value="MFS"/>
    <property type="match status" value="1"/>
</dbReference>
<feature type="transmembrane region" description="Helical" evidence="5">
    <location>
        <begin position="197"/>
        <end position="218"/>
    </location>
</feature>
<evidence type="ECO:0000259" key="6">
    <source>
        <dbReference type="PROSITE" id="PS50850"/>
    </source>
</evidence>
<evidence type="ECO:0000256" key="1">
    <source>
        <dbReference type="ARBA" id="ARBA00004141"/>
    </source>
</evidence>
<evidence type="ECO:0000313" key="7">
    <source>
        <dbReference type="EMBL" id="EHK45355.1"/>
    </source>
</evidence>
<feature type="transmembrane region" description="Helical" evidence="5">
    <location>
        <begin position="157"/>
        <end position="176"/>
    </location>
</feature>